<accession>A0A1F6YA75</accession>
<dbReference type="STRING" id="1801797.A3G06_00105"/>
<evidence type="ECO:0008006" key="3">
    <source>
        <dbReference type="Google" id="ProtNLM"/>
    </source>
</evidence>
<organism evidence="1 2">
    <name type="scientific">Candidatus Nomurabacteria bacterium RIFCSPLOWO2_12_FULL_46_14</name>
    <dbReference type="NCBI Taxonomy" id="1801797"/>
    <lineage>
        <taxon>Bacteria</taxon>
        <taxon>Candidatus Nomuraibacteriota</taxon>
    </lineage>
</organism>
<comment type="caution">
    <text evidence="1">The sequence shown here is derived from an EMBL/GenBank/DDBJ whole genome shotgun (WGS) entry which is preliminary data.</text>
</comment>
<proteinExistence type="predicted"/>
<evidence type="ECO:0000313" key="1">
    <source>
        <dbReference type="EMBL" id="OGJ03265.1"/>
    </source>
</evidence>
<name>A0A1F6YA75_9BACT</name>
<dbReference type="Proteomes" id="UP000176192">
    <property type="component" value="Unassembled WGS sequence"/>
</dbReference>
<sequence length="214" mass="24601">MQFKLSSDNLLLLILNEEAKMSKNTLDKLFGSRIRVKLLKFLFRNYPGNFNAQEISKRIQEPFEETKSELRTLSELGLINKNQKAAYFLDPEFEFFGELKSLILKSSPAEKDKMVRKILGLGRIKLAVTSGIFLAENTGSDLYDTVADLFIVGDDISKNKLRAFLTALEAEVGKEIKFTLMDKDEFQYRYGMFDRFIRVLLEGPHEKIINKLGL</sequence>
<dbReference type="EMBL" id="MFVV01000022">
    <property type="protein sequence ID" value="OGJ03265.1"/>
    <property type="molecule type" value="Genomic_DNA"/>
</dbReference>
<evidence type="ECO:0000313" key="2">
    <source>
        <dbReference type="Proteomes" id="UP000176192"/>
    </source>
</evidence>
<reference evidence="1 2" key="1">
    <citation type="journal article" date="2016" name="Nat. Commun.">
        <title>Thousands of microbial genomes shed light on interconnected biogeochemical processes in an aquifer system.</title>
        <authorList>
            <person name="Anantharaman K."/>
            <person name="Brown C.T."/>
            <person name="Hug L.A."/>
            <person name="Sharon I."/>
            <person name="Castelle C.J."/>
            <person name="Probst A.J."/>
            <person name="Thomas B.C."/>
            <person name="Singh A."/>
            <person name="Wilkins M.J."/>
            <person name="Karaoz U."/>
            <person name="Brodie E.L."/>
            <person name="Williams K.H."/>
            <person name="Hubbard S.S."/>
            <person name="Banfield J.F."/>
        </authorList>
    </citation>
    <scope>NUCLEOTIDE SEQUENCE [LARGE SCALE GENOMIC DNA]</scope>
</reference>
<protein>
    <recommendedName>
        <fullName evidence="3">HTH arsR-type domain-containing protein</fullName>
    </recommendedName>
</protein>
<gene>
    <name evidence="1" type="ORF">A3G06_00105</name>
</gene>
<dbReference type="AlphaFoldDB" id="A0A1F6YA75"/>